<dbReference type="EMBL" id="JAAALK010000283">
    <property type="protein sequence ID" value="KAG8073245.1"/>
    <property type="molecule type" value="Genomic_DNA"/>
</dbReference>
<proteinExistence type="predicted"/>
<evidence type="ECO:0000313" key="2">
    <source>
        <dbReference type="Proteomes" id="UP000729402"/>
    </source>
</evidence>
<comment type="caution">
    <text evidence="1">The sequence shown here is derived from an EMBL/GenBank/DDBJ whole genome shotgun (WGS) entry which is preliminary data.</text>
</comment>
<dbReference type="OrthoDB" id="735844at2759"/>
<dbReference type="AlphaFoldDB" id="A0A8J5VN65"/>
<reference evidence="1" key="1">
    <citation type="journal article" date="2021" name="bioRxiv">
        <title>Whole Genome Assembly and Annotation of Northern Wild Rice, Zizania palustris L., Supports a Whole Genome Duplication in the Zizania Genus.</title>
        <authorList>
            <person name="Haas M."/>
            <person name="Kono T."/>
            <person name="Macchietto M."/>
            <person name="Millas R."/>
            <person name="McGilp L."/>
            <person name="Shao M."/>
            <person name="Duquette J."/>
            <person name="Hirsch C.N."/>
            <person name="Kimball J."/>
        </authorList>
    </citation>
    <scope>NUCLEOTIDE SEQUENCE</scope>
    <source>
        <tissue evidence="1">Fresh leaf tissue</tissue>
    </source>
</reference>
<protein>
    <submittedName>
        <fullName evidence="1">Uncharacterized protein</fullName>
    </submittedName>
</protein>
<gene>
    <name evidence="1" type="ORF">GUJ93_ZPchr0006g43377</name>
</gene>
<dbReference type="Proteomes" id="UP000729402">
    <property type="component" value="Unassembled WGS sequence"/>
</dbReference>
<sequence length="84" mass="9035">MLKLAIGGSKNSRSDEVSGILNALEIMRMNKTSGGIDGDFAVALDKELRTELRNNGTTWSGQPMDSGNGKLATTYQLVPTKTDF</sequence>
<name>A0A8J5VN65_ZIZPA</name>
<accession>A0A8J5VN65</accession>
<evidence type="ECO:0000313" key="1">
    <source>
        <dbReference type="EMBL" id="KAG8073245.1"/>
    </source>
</evidence>
<organism evidence="1 2">
    <name type="scientific">Zizania palustris</name>
    <name type="common">Northern wild rice</name>
    <dbReference type="NCBI Taxonomy" id="103762"/>
    <lineage>
        <taxon>Eukaryota</taxon>
        <taxon>Viridiplantae</taxon>
        <taxon>Streptophyta</taxon>
        <taxon>Embryophyta</taxon>
        <taxon>Tracheophyta</taxon>
        <taxon>Spermatophyta</taxon>
        <taxon>Magnoliopsida</taxon>
        <taxon>Liliopsida</taxon>
        <taxon>Poales</taxon>
        <taxon>Poaceae</taxon>
        <taxon>BOP clade</taxon>
        <taxon>Oryzoideae</taxon>
        <taxon>Oryzeae</taxon>
        <taxon>Zizaniinae</taxon>
        <taxon>Zizania</taxon>
    </lineage>
</organism>
<keyword evidence="2" id="KW-1185">Reference proteome</keyword>
<reference evidence="1" key="2">
    <citation type="submission" date="2021-02" db="EMBL/GenBank/DDBJ databases">
        <authorList>
            <person name="Kimball J.A."/>
            <person name="Haas M.W."/>
            <person name="Macchietto M."/>
            <person name="Kono T."/>
            <person name="Duquette J."/>
            <person name="Shao M."/>
        </authorList>
    </citation>
    <scope>NUCLEOTIDE SEQUENCE</scope>
    <source>
        <tissue evidence="1">Fresh leaf tissue</tissue>
    </source>
</reference>